<dbReference type="Proteomes" id="UP001153712">
    <property type="component" value="Chromosome 2"/>
</dbReference>
<protein>
    <submittedName>
        <fullName evidence="1">Uncharacterized protein</fullName>
    </submittedName>
</protein>
<proteinExistence type="predicted"/>
<accession>A0A9N9TN27</accession>
<dbReference type="AlphaFoldDB" id="A0A9N9TN27"/>
<evidence type="ECO:0000313" key="2">
    <source>
        <dbReference type="Proteomes" id="UP001153712"/>
    </source>
</evidence>
<sequence length="63" mass="7365">MFHRLFTSQIDLHCTYNFRYFNSLVCHNCKFGTAGILLHYRQLVQLPSESSSGIFIPIKLEDN</sequence>
<gene>
    <name evidence="1" type="ORF">PHYEVI_LOCUS5377</name>
</gene>
<dbReference type="EMBL" id="OU900095">
    <property type="protein sequence ID" value="CAG9858991.1"/>
    <property type="molecule type" value="Genomic_DNA"/>
</dbReference>
<keyword evidence="2" id="KW-1185">Reference proteome</keyword>
<organism evidence="1 2">
    <name type="scientific">Phyllotreta striolata</name>
    <name type="common">Striped flea beetle</name>
    <name type="synonym">Crioceris striolata</name>
    <dbReference type="NCBI Taxonomy" id="444603"/>
    <lineage>
        <taxon>Eukaryota</taxon>
        <taxon>Metazoa</taxon>
        <taxon>Ecdysozoa</taxon>
        <taxon>Arthropoda</taxon>
        <taxon>Hexapoda</taxon>
        <taxon>Insecta</taxon>
        <taxon>Pterygota</taxon>
        <taxon>Neoptera</taxon>
        <taxon>Endopterygota</taxon>
        <taxon>Coleoptera</taxon>
        <taxon>Polyphaga</taxon>
        <taxon>Cucujiformia</taxon>
        <taxon>Chrysomeloidea</taxon>
        <taxon>Chrysomelidae</taxon>
        <taxon>Galerucinae</taxon>
        <taxon>Alticini</taxon>
        <taxon>Phyllotreta</taxon>
    </lineage>
</organism>
<name>A0A9N9TN27_PHYSR</name>
<evidence type="ECO:0000313" key="1">
    <source>
        <dbReference type="EMBL" id="CAG9858991.1"/>
    </source>
</evidence>
<reference evidence="1" key="1">
    <citation type="submission" date="2022-01" db="EMBL/GenBank/DDBJ databases">
        <authorList>
            <person name="King R."/>
        </authorList>
    </citation>
    <scope>NUCLEOTIDE SEQUENCE</scope>
</reference>